<evidence type="ECO:0000313" key="2">
    <source>
        <dbReference type="EMBL" id="CUH81592.1"/>
    </source>
</evidence>
<gene>
    <name evidence="2" type="ORF">TRM7557_03500</name>
</gene>
<organism evidence="2 3">
    <name type="scientific">Tritonibacter multivorans</name>
    <dbReference type="NCBI Taxonomy" id="928856"/>
    <lineage>
        <taxon>Bacteria</taxon>
        <taxon>Pseudomonadati</taxon>
        <taxon>Pseudomonadota</taxon>
        <taxon>Alphaproteobacteria</taxon>
        <taxon>Rhodobacterales</taxon>
        <taxon>Paracoccaceae</taxon>
        <taxon>Tritonibacter</taxon>
    </lineage>
</organism>
<feature type="transmembrane region" description="Helical" evidence="1">
    <location>
        <begin position="49"/>
        <end position="67"/>
    </location>
</feature>
<keyword evidence="3" id="KW-1185">Reference proteome</keyword>
<evidence type="ECO:0000313" key="3">
    <source>
        <dbReference type="Proteomes" id="UP000052022"/>
    </source>
</evidence>
<reference evidence="2 3" key="1">
    <citation type="submission" date="2015-09" db="EMBL/GenBank/DDBJ databases">
        <authorList>
            <consortium name="Swine Surveillance"/>
        </authorList>
    </citation>
    <scope>NUCLEOTIDE SEQUENCE [LARGE SCALE GENOMIC DNA]</scope>
    <source>
        <strain evidence="2 3">CECT 7557</strain>
    </source>
</reference>
<keyword evidence="1" id="KW-0472">Membrane</keyword>
<dbReference type="OrthoDB" id="7860996at2"/>
<protein>
    <recommendedName>
        <fullName evidence="4">YcxB-like protein domain-containing protein</fullName>
    </recommendedName>
</protein>
<dbReference type="Proteomes" id="UP000052022">
    <property type="component" value="Unassembled WGS sequence"/>
</dbReference>
<proteinExistence type="predicted"/>
<keyword evidence="1" id="KW-1133">Transmembrane helix</keyword>
<name>A0A0P1GIP2_9RHOB</name>
<sequence>MTAIDHNTANYIRVAPMEGPLQGMQTVASGVAPAADPMCLPSYWSPRALILRLLGGCMVLASTGLWLVDGAGDDPELALIRIGASVMLLFFGLVLMLLNDPAAQPEVEFDTAAGELRILESARRSTKLVSRHSFASLAGVQFTNGALMVYDLQGHVVVAVPLVDAKSRRLIQTQIAGHLAHLA</sequence>
<keyword evidence="1" id="KW-0812">Transmembrane</keyword>
<feature type="transmembrane region" description="Helical" evidence="1">
    <location>
        <begin position="79"/>
        <end position="98"/>
    </location>
</feature>
<dbReference type="RefSeq" id="WP_058291465.1">
    <property type="nucleotide sequence ID" value="NZ_CYSD01000042.1"/>
</dbReference>
<evidence type="ECO:0000256" key="1">
    <source>
        <dbReference type="SAM" id="Phobius"/>
    </source>
</evidence>
<evidence type="ECO:0008006" key="4">
    <source>
        <dbReference type="Google" id="ProtNLM"/>
    </source>
</evidence>
<accession>A0A0P1GIP2</accession>
<dbReference type="EMBL" id="CYSD01000042">
    <property type="protein sequence ID" value="CUH81592.1"/>
    <property type="molecule type" value="Genomic_DNA"/>
</dbReference>
<dbReference type="AlphaFoldDB" id="A0A0P1GIP2"/>